<keyword evidence="5" id="KW-1185">Reference proteome</keyword>
<dbReference type="PANTHER" id="PTHR47679:SF2">
    <property type="entry name" value="C-TERMINAL OF ROC (COR) DOMAIN-CONTAINING PROTEIN"/>
    <property type="match status" value="1"/>
</dbReference>
<dbReference type="Proteomes" id="UP000507470">
    <property type="component" value="Unassembled WGS sequence"/>
</dbReference>
<dbReference type="AlphaFoldDB" id="A0A6J8ATM3"/>
<dbReference type="OrthoDB" id="6176977at2759"/>
<dbReference type="InterPro" id="IPR027417">
    <property type="entry name" value="P-loop_NTPase"/>
</dbReference>
<dbReference type="Gene3D" id="3.30.70.1390">
    <property type="entry name" value="ROC domain from the Parkinson's disease-associated leucine-rich repeat kinase 2"/>
    <property type="match status" value="1"/>
</dbReference>
<dbReference type="PANTHER" id="PTHR47679">
    <property type="entry name" value="PROTEIN TORNADO 1"/>
    <property type="match status" value="1"/>
</dbReference>
<dbReference type="InterPro" id="IPR036388">
    <property type="entry name" value="WH-like_DNA-bd_sf"/>
</dbReference>
<reference evidence="4 5" key="1">
    <citation type="submission" date="2020-06" db="EMBL/GenBank/DDBJ databases">
        <authorList>
            <person name="Li R."/>
            <person name="Bekaert M."/>
        </authorList>
    </citation>
    <scope>NUCLEOTIDE SEQUENCE [LARGE SCALE GENOMIC DNA]</scope>
    <source>
        <strain evidence="5">wild</strain>
    </source>
</reference>
<organism evidence="4 5">
    <name type="scientific">Mytilus coruscus</name>
    <name type="common">Sea mussel</name>
    <dbReference type="NCBI Taxonomy" id="42192"/>
    <lineage>
        <taxon>Eukaryota</taxon>
        <taxon>Metazoa</taxon>
        <taxon>Spiralia</taxon>
        <taxon>Lophotrochozoa</taxon>
        <taxon>Mollusca</taxon>
        <taxon>Bivalvia</taxon>
        <taxon>Autobranchia</taxon>
        <taxon>Pteriomorphia</taxon>
        <taxon>Mytilida</taxon>
        <taxon>Mytiloidea</taxon>
        <taxon>Mytilidae</taxon>
        <taxon>Mytilinae</taxon>
        <taxon>Mytilus</taxon>
    </lineage>
</organism>
<dbReference type="Gene3D" id="1.10.10.10">
    <property type="entry name" value="Winged helix-like DNA-binding domain superfamily/Winged helix DNA-binding domain"/>
    <property type="match status" value="1"/>
</dbReference>
<evidence type="ECO:0000259" key="3">
    <source>
        <dbReference type="Pfam" id="PF16095"/>
    </source>
</evidence>
<evidence type="ECO:0000256" key="1">
    <source>
        <dbReference type="ARBA" id="ARBA00022737"/>
    </source>
</evidence>
<dbReference type="EMBL" id="CACVKT020001886">
    <property type="protein sequence ID" value="CAC5373137.1"/>
    <property type="molecule type" value="Genomic_DNA"/>
</dbReference>
<proteinExistence type="predicted"/>
<name>A0A6J8ATM3_MYTCO</name>
<evidence type="ECO:0000313" key="5">
    <source>
        <dbReference type="Proteomes" id="UP000507470"/>
    </source>
</evidence>
<dbReference type="InterPro" id="IPR032171">
    <property type="entry name" value="COR-A"/>
</dbReference>
<keyword evidence="1" id="KW-0677">Repeat</keyword>
<feature type="domain" description="COR" evidence="3">
    <location>
        <begin position="253"/>
        <end position="406"/>
    </location>
</feature>
<dbReference type="Pfam" id="PF08477">
    <property type="entry name" value="Roc"/>
    <property type="match status" value="1"/>
</dbReference>
<sequence>MQEDRTKNRNVSHRDEMSTYKKDLTTDTAINLDKNEDKNETSLLVMPEYFTTNAKVNLDKNDDENESSLLVMPGDLMSHVFSKSTLKAPQGHYATCELWDFAGQKDFYATHQAFLTSSAVYLVVADMNDDIIKQDLNQCFQDYQHIGEYVDFWFDSIHCHRTVNERASNVHFDPPILLVFTGKDKYNKANFKKREKELNDQIEQVFRYKSKQHHLHDRFYLSNKEDCDEEFEKLRYAIFENAAKMDTWGKAFPLKWILLEHLIEINKNDGKNFISFTDMLNLAKHPDISLLKEDDLLLFLRFQHNVGNIIFFENIRDLIILNPQWLADAFRCLVSDRVNNSRLYHLEDWTLFTRQGKISESLITKLFESKDGSQFVGQKKNLHKVMEKLDILVKIENSSYYIMPSMMPSSKFDVVCEQFGILSKKCKRTSWLCFKFVFLPPSFFNYLSAWFIRKYDPSKVDSGIGLYRGICMFDIEASGGGKILVTMSTDTIALQVVSFSEQWEEFGSTCSDIYSEVTQLIEEMIKRYKVKISYKLHFKCSDGYYFKDTFAFENLKREKECFCLQHKKCHRSEKLYSPWMKNEVERILHDRTKTSIKQDDLNPSNIIA</sequence>
<evidence type="ECO:0000256" key="2">
    <source>
        <dbReference type="SAM" id="MobiDB-lite"/>
    </source>
</evidence>
<dbReference type="SUPFAM" id="SSF52540">
    <property type="entry name" value="P-loop containing nucleoside triphosphate hydrolases"/>
    <property type="match status" value="1"/>
</dbReference>
<gene>
    <name evidence="4" type="ORF">MCOR_10993</name>
</gene>
<evidence type="ECO:0000313" key="4">
    <source>
        <dbReference type="EMBL" id="CAC5373137.1"/>
    </source>
</evidence>
<dbReference type="Gene3D" id="3.40.50.300">
    <property type="entry name" value="P-loop containing nucleotide triphosphate hydrolases"/>
    <property type="match status" value="1"/>
</dbReference>
<accession>A0A6J8ATM3</accession>
<dbReference type="Pfam" id="PF16095">
    <property type="entry name" value="COR-A"/>
    <property type="match status" value="1"/>
</dbReference>
<feature type="region of interest" description="Disordered" evidence="2">
    <location>
        <begin position="1"/>
        <end position="20"/>
    </location>
</feature>
<protein>
    <recommendedName>
        <fullName evidence="3">COR domain-containing protein</fullName>
    </recommendedName>
</protein>